<feature type="transmembrane region" description="Helical" evidence="6">
    <location>
        <begin position="176"/>
        <end position="197"/>
    </location>
</feature>
<evidence type="ECO:0000256" key="3">
    <source>
        <dbReference type="ARBA" id="ARBA00022989"/>
    </source>
</evidence>
<protein>
    <submittedName>
        <fullName evidence="8">Putative c2h2 type zinc finger containing protein</fullName>
    </submittedName>
</protein>
<dbReference type="Proteomes" id="UP000054516">
    <property type="component" value="Unassembled WGS sequence"/>
</dbReference>
<feature type="region of interest" description="Disordered" evidence="5">
    <location>
        <begin position="119"/>
        <end position="168"/>
    </location>
</feature>
<dbReference type="OrthoDB" id="5311469at2759"/>
<keyword evidence="3 6" id="KW-1133">Transmembrane helix</keyword>
<reference evidence="8" key="1">
    <citation type="submission" date="2016-03" db="EMBL/GenBank/DDBJ databases">
        <title>Draft genome sequence of Rosellinia necatrix.</title>
        <authorList>
            <person name="Kanematsu S."/>
        </authorList>
    </citation>
    <scope>NUCLEOTIDE SEQUENCE [LARGE SCALE GENOMIC DNA]</scope>
    <source>
        <strain evidence="8">W97</strain>
    </source>
</reference>
<dbReference type="OMA" id="ATLENNC"/>
<dbReference type="AlphaFoldDB" id="A0A1W2TRK3"/>
<keyword evidence="7" id="KW-0732">Signal</keyword>
<evidence type="ECO:0000256" key="4">
    <source>
        <dbReference type="ARBA" id="ARBA00023136"/>
    </source>
</evidence>
<proteinExistence type="predicted"/>
<keyword evidence="2 6" id="KW-0812">Transmembrane</keyword>
<feature type="region of interest" description="Disordered" evidence="5">
    <location>
        <begin position="309"/>
        <end position="352"/>
    </location>
</feature>
<organism evidence="8">
    <name type="scientific">Rosellinia necatrix</name>
    <name type="common">White root-rot fungus</name>
    <dbReference type="NCBI Taxonomy" id="77044"/>
    <lineage>
        <taxon>Eukaryota</taxon>
        <taxon>Fungi</taxon>
        <taxon>Dikarya</taxon>
        <taxon>Ascomycota</taxon>
        <taxon>Pezizomycotina</taxon>
        <taxon>Sordariomycetes</taxon>
        <taxon>Xylariomycetidae</taxon>
        <taxon>Xylariales</taxon>
        <taxon>Xylariaceae</taxon>
        <taxon>Rosellinia</taxon>
    </lineage>
</organism>
<keyword evidence="9" id="KW-1185">Reference proteome</keyword>
<feature type="signal peptide" evidence="7">
    <location>
        <begin position="1"/>
        <end position="20"/>
    </location>
</feature>
<feature type="compositionally biased region" description="Polar residues" evidence="5">
    <location>
        <begin position="326"/>
        <end position="352"/>
    </location>
</feature>
<dbReference type="InterPro" id="IPR051694">
    <property type="entry name" value="Immunoregulatory_rcpt-like"/>
</dbReference>
<evidence type="ECO:0000256" key="7">
    <source>
        <dbReference type="SAM" id="SignalP"/>
    </source>
</evidence>
<name>A0A1W2TRK3_ROSNE</name>
<evidence type="ECO:0000313" key="8">
    <source>
        <dbReference type="EMBL" id="GAP91111.1"/>
    </source>
</evidence>
<dbReference type="GO" id="GO:0071944">
    <property type="term" value="C:cell periphery"/>
    <property type="evidence" value="ECO:0007669"/>
    <property type="project" value="UniProtKB-ARBA"/>
</dbReference>
<gene>
    <name evidence="8" type="ORF">SAMD00023353_5600070</name>
</gene>
<keyword evidence="4 6" id="KW-0472">Membrane</keyword>
<dbReference type="EMBL" id="DF977501">
    <property type="protein sequence ID" value="GAP91111.1"/>
    <property type="molecule type" value="Genomic_DNA"/>
</dbReference>
<comment type="subcellular location">
    <subcellularLocation>
        <location evidence="1">Membrane</location>
        <topology evidence="1">Single-pass membrane protein</topology>
    </subcellularLocation>
</comment>
<evidence type="ECO:0000313" key="9">
    <source>
        <dbReference type="Proteomes" id="UP000054516"/>
    </source>
</evidence>
<dbReference type="PANTHER" id="PTHR15549">
    <property type="entry name" value="PAIRED IMMUNOGLOBULIN-LIKE TYPE 2 RECEPTOR"/>
    <property type="match status" value="1"/>
</dbReference>
<accession>A0A1W2TRK3</accession>
<feature type="compositionally biased region" description="Low complexity" evidence="5">
    <location>
        <begin position="119"/>
        <end position="166"/>
    </location>
</feature>
<evidence type="ECO:0000256" key="5">
    <source>
        <dbReference type="SAM" id="MobiDB-lite"/>
    </source>
</evidence>
<evidence type="ECO:0000256" key="6">
    <source>
        <dbReference type="SAM" id="Phobius"/>
    </source>
</evidence>
<dbReference type="STRING" id="77044.A0A1W2TRK3"/>
<evidence type="ECO:0000256" key="1">
    <source>
        <dbReference type="ARBA" id="ARBA00004167"/>
    </source>
</evidence>
<sequence>MRALLPPNPFFFFLFLRIEALTTRIVHNDFTSYPEGSWNCLYDSADSVGCNSASSGAELNQCLCPDRDFLYGAAKCIGRESPSDLNSVYRLLESRCAETGGIVLPVSIQDFLAAGSQTTSTLSQTTSTSTSTEPTSPPTSTESTGSPAAADPTSSPTATATDQPSTGSGLSTGAKIGVGVGIAFGAIAAALAAWFIWSYRKRQQPAQPVHGREISGGEPGTPYGGAGAPGMANGPQGGYVHDGTRQGALELSSSTFTTPAYEDGQYKKDTVAGVPLLAELRGPEVRQDATELPATPGYLGYHSYGGALNNPHLGREQGSGMPQGPSPASFSQGGMSDMSPFTPSRASENGTY</sequence>
<evidence type="ECO:0000256" key="2">
    <source>
        <dbReference type="ARBA" id="ARBA00022692"/>
    </source>
</evidence>
<feature type="chain" id="PRO_5010711609" evidence="7">
    <location>
        <begin position="21"/>
        <end position="352"/>
    </location>
</feature>
<dbReference type="GO" id="GO:0016020">
    <property type="term" value="C:membrane"/>
    <property type="evidence" value="ECO:0007669"/>
    <property type="project" value="UniProtKB-SubCell"/>
</dbReference>
<dbReference type="PANTHER" id="PTHR15549:SF30">
    <property type="entry name" value="MID2 DOMAIN-CONTAINING PROTEIN"/>
    <property type="match status" value="1"/>
</dbReference>